<sequence>MANHTNNTNSPKNNSTGDDYAGNTNYIYDSYERFGSELEQSLFPQNDGDFASSFMNPGGANDELHRRPSPASPAPWADPVESWCYDGDRVYTGEGFVWAPHPQPGGNVGPGRKSRGGQETSEPGSQQASGSQQRSRNSRGLEASQAFGRLSFPGPQYLEGFQYLPEGNSENPNVSKEPAADASLIDPFFSDFGAGYSAALQGPTAGNMKTINPVNTFPSTQGPLGSPSQHPDPAYGAPSQRPAAPATPSANIKSNATPEPEEFRFIGWNDGAKMRLYRWKAKHKKGMHMFKHEFPGETDETLAAAWKEHKEEGKRLYDEWKAGQG</sequence>
<reference evidence="2" key="1">
    <citation type="submission" date="2020-01" db="EMBL/GenBank/DDBJ databases">
        <authorList>
            <consortium name="DOE Joint Genome Institute"/>
            <person name="Haridas S."/>
            <person name="Albert R."/>
            <person name="Binder M."/>
            <person name="Bloem J."/>
            <person name="Labutti K."/>
            <person name="Salamov A."/>
            <person name="Andreopoulos B."/>
            <person name="Baker S.E."/>
            <person name="Barry K."/>
            <person name="Bills G."/>
            <person name="Bluhm B.H."/>
            <person name="Cannon C."/>
            <person name="Castanera R."/>
            <person name="Culley D.E."/>
            <person name="Daum C."/>
            <person name="Ezra D."/>
            <person name="Gonzalez J.B."/>
            <person name="Henrissat B."/>
            <person name="Kuo A."/>
            <person name="Liang C."/>
            <person name="Lipzen A."/>
            <person name="Lutzoni F."/>
            <person name="Magnuson J."/>
            <person name="Mondo S."/>
            <person name="Nolan M."/>
            <person name="Ohm R."/>
            <person name="Pangilinan J."/>
            <person name="Park H.-J."/>
            <person name="Ramirez L."/>
            <person name="Alfaro M."/>
            <person name="Sun H."/>
            <person name="Tritt A."/>
            <person name="Yoshinaga Y."/>
            <person name="Zwiers L.-H."/>
            <person name="Turgeon B.G."/>
            <person name="Goodwin S.B."/>
            <person name="Spatafora J.W."/>
            <person name="Crous P.W."/>
            <person name="Grigoriev I.V."/>
        </authorList>
    </citation>
    <scope>NUCLEOTIDE SEQUENCE</scope>
    <source>
        <strain evidence="2">P77</strain>
    </source>
</reference>
<organism evidence="2 3">
    <name type="scientific">Decorospora gaudefroyi</name>
    <dbReference type="NCBI Taxonomy" id="184978"/>
    <lineage>
        <taxon>Eukaryota</taxon>
        <taxon>Fungi</taxon>
        <taxon>Dikarya</taxon>
        <taxon>Ascomycota</taxon>
        <taxon>Pezizomycotina</taxon>
        <taxon>Dothideomycetes</taxon>
        <taxon>Pleosporomycetidae</taxon>
        <taxon>Pleosporales</taxon>
        <taxon>Pleosporineae</taxon>
        <taxon>Pleosporaceae</taxon>
        <taxon>Decorospora</taxon>
    </lineage>
</organism>
<feature type="compositionally biased region" description="Low complexity" evidence="1">
    <location>
        <begin position="124"/>
        <end position="140"/>
    </location>
</feature>
<accession>A0A6A5KB71</accession>
<feature type="compositionally biased region" description="Polar residues" evidence="1">
    <location>
        <begin position="248"/>
        <end position="257"/>
    </location>
</feature>
<dbReference type="EMBL" id="ML975318">
    <property type="protein sequence ID" value="KAF1833491.1"/>
    <property type="molecule type" value="Genomic_DNA"/>
</dbReference>
<dbReference type="AlphaFoldDB" id="A0A6A5KB71"/>
<gene>
    <name evidence="2" type="ORF">BDW02DRAFT_599070</name>
</gene>
<feature type="region of interest" description="Disordered" evidence="1">
    <location>
        <begin position="1"/>
        <end position="25"/>
    </location>
</feature>
<evidence type="ECO:0000313" key="2">
    <source>
        <dbReference type="EMBL" id="KAF1833491.1"/>
    </source>
</evidence>
<evidence type="ECO:0000313" key="3">
    <source>
        <dbReference type="Proteomes" id="UP000800040"/>
    </source>
</evidence>
<dbReference type="Proteomes" id="UP000800040">
    <property type="component" value="Unassembled WGS sequence"/>
</dbReference>
<feature type="compositionally biased region" description="Polar residues" evidence="1">
    <location>
        <begin position="212"/>
        <end position="229"/>
    </location>
</feature>
<evidence type="ECO:0000256" key="1">
    <source>
        <dbReference type="SAM" id="MobiDB-lite"/>
    </source>
</evidence>
<proteinExistence type="predicted"/>
<name>A0A6A5KB71_9PLEO</name>
<protein>
    <submittedName>
        <fullName evidence="2">Uncharacterized protein</fullName>
    </submittedName>
</protein>
<feature type="compositionally biased region" description="Low complexity" evidence="1">
    <location>
        <begin position="1"/>
        <end position="16"/>
    </location>
</feature>
<dbReference type="OrthoDB" id="3691660at2759"/>
<keyword evidence="3" id="KW-1185">Reference proteome</keyword>
<feature type="region of interest" description="Disordered" evidence="1">
    <location>
        <begin position="95"/>
        <end position="152"/>
    </location>
</feature>
<feature type="region of interest" description="Disordered" evidence="1">
    <location>
        <begin position="212"/>
        <end position="258"/>
    </location>
</feature>
<feature type="region of interest" description="Disordered" evidence="1">
    <location>
        <begin position="42"/>
        <end position="80"/>
    </location>
</feature>